<keyword evidence="3" id="KW-1185">Reference proteome</keyword>
<protein>
    <recommendedName>
        <fullName evidence="4">Beta-lactamase-inhibitor-like PepSY-like domain-containing protein</fullName>
    </recommendedName>
</protein>
<reference evidence="2 3" key="1">
    <citation type="submission" date="2018-03" db="EMBL/GenBank/DDBJ databases">
        <title>Adhaeribacter sp. HMF7605 Genome sequencing and assembly.</title>
        <authorList>
            <person name="Kang H."/>
            <person name="Kang J."/>
            <person name="Cha I."/>
            <person name="Kim H."/>
            <person name="Joh K."/>
        </authorList>
    </citation>
    <scope>NUCLEOTIDE SEQUENCE [LARGE SCALE GENOMIC DNA]</scope>
    <source>
        <strain evidence="2 3">HMF7605</strain>
    </source>
</reference>
<proteinExistence type="predicted"/>
<dbReference type="OrthoDB" id="669738at2"/>
<dbReference type="RefSeq" id="WP_106926513.1">
    <property type="nucleotide sequence ID" value="NZ_PYFT01000001.1"/>
</dbReference>
<evidence type="ECO:0008006" key="4">
    <source>
        <dbReference type="Google" id="ProtNLM"/>
    </source>
</evidence>
<evidence type="ECO:0000313" key="3">
    <source>
        <dbReference type="Proteomes" id="UP000240357"/>
    </source>
</evidence>
<evidence type="ECO:0000313" key="2">
    <source>
        <dbReference type="EMBL" id="PSR52665.1"/>
    </source>
</evidence>
<accession>A0A2T2YAX2</accession>
<feature type="chain" id="PRO_5015408147" description="Beta-lactamase-inhibitor-like PepSY-like domain-containing protein" evidence="1">
    <location>
        <begin position="21"/>
        <end position="150"/>
    </location>
</feature>
<gene>
    <name evidence="2" type="ORF">AHMF7605_03555</name>
</gene>
<comment type="caution">
    <text evidence="2">The sequence shown here is derived from an EMBL/GenBank/DDBJ whole genome shotgun (WGS) entry which is preliminary data.</text>
</comment>
<dbReference type="SUPFAM" id="SSF160574">
    <property type="entry name" value="BT0923-like"/>
    <property type="match status" value="1"/>
</dbReference>
<dbReference type="Gene3D" id="3.10.450.360">
    <property type="match status" value="1"/>
</dbReference>
<dbReference type="AlphaFoldDB" id="A0A2T2YAX2"/>
<keyword evidence="1" id="KW-0732">Signal</keyword>
<dbReference type="EMBL" id="PYFT01000001">
    <property type="protein sequence ID" value="PSR52665.1"/>
    <property type="molecule type" value="Genomic_DNA"/>
</dbReference>
<evidence type="ECO:0000256" key="1">
    <source>
        <dbReference type="SAM" id="SignalP"/>
    </source>
</evidence>
<organism evidence="2 3">
    <name type="scientific">Adhaeribacter arboris</name>
    <dbReference type="NCBI Taxonomy" id="2072846"/>
    <lineage>
        <taxon>Bacteria</taxon>
        <taxon>Pseudomonadati</taxon>
        <taxon>Bacteroidota</taxon>
        <taxon>Cytophagia</taxon>
        <taxon>Cytophagales</taxon>
        <taxon>Hymenobacteraceae</taxon>
        <taxon>Adhaeribacter</taxon>
    </lineage>
</organism>
<sequence length="150" mass="17484">MKSFVFTLAFFLTLSLRTLADDPTTTAKLTKVTETVQSKFAQGFAGAENVTWEITDKFQKAFFKKNGIYFTAFYNLKDEFVATTHHVTWNALPLKSLHRIGKIYRGYRIKSVIQYTNQEKVYFVNLEKKNKQLLVQVQPDQNVTLFKRLQ</sequence>
<feature type="signal peptide" evidence="1">
    <location>
        <begin position="1"/>
        <end position="20"/>
    </location>
</feature>
<dbReference type="Proteomes" id="UP000240357">
    <property type="component" value="Unassembled WGS sequence"/>
</dbReference>
<name>A0A2T2YAX2_9BACT</name>